<dbReference type="RefSeq" id="WP_052498252.1">
    <property type="nucleotide sequence ID" value="NZ_CP002580.1"/>
</dbReference>
<dbReference type="PANTHER" id="PTHR43567:SF1">
    <property type="entry name" value="FLAVOREDOXIN"/>
    <property type="match status" value="1"/>
</dbReference>
<dbReference type="GO" id="GO:0016646">
    <property type="term" value="F:oxidoreductase activity, acting on the CH-NH group of donors, NAD or NADP as acceptor"/>
    <property type="evidence" value="ECO:0007669"/>
    <property type="project" value="UniProtKB-ARBA"/>
</dbReference>
<dbReference type="InterPro" id="IPR012349">
    <property type="entry name" value="Split_barrel_FMN-bd"/>
</dbReference>
<dbReference type="PANTHER" id="PTHR43567">
    <property type="entry name" value="FLAVOREDOXIN-RELATED-RELATED"/>
    <property type="match status" value="1"/>
</dbReference>
<dbReference type="GO" id="GO:0010181">
    <property type="term" value="F:FMN binding"/>
    <property type="evidence" value="ECO:0007669"/>
    <property type="project" value="InterPro"/>
</dbReference>
<comment type="cofactor">
    <cofactor evidence="1">
        <name>FMN</name>
        <dbReference type="ChEBI" id="CHEBI:58210"/>
    </cofactor>
</comment>
<protein>
    <recommendedName>
        <fullName evidence="5">Flavin reductase like domain-containing protein</fullName>
    </recommendedName>
</protein>
<name>A0A0B6RZB6_BURPL</name>
<dbReference type="SUPFAM" id="SSF50475">
    <property type="entry name" value="FMN-binding split barrel"/>
    <property type="match status" value="1"/>
</dbReference>
<proteinExistence type="inferred from homology"/>
<dbReference type="InterPro" id="IPR002563">
    <property type="entry name" value="Flavin_Rdtase-like_dom"/>
</dbReference>
<sequence>MRTVALPPRSMYYGTPVALISTINADGSENLAAMSSSWSLRDRIVIGMGSASQTAENIVRDREFTFNLASAALWRQVEILSSLTGKPEVPAHKAPQIRHDADKWAASGFTRRVSSQVRPACVDECPLQMEAVVEHIRAVADEPEGFALIEARVVALWAHEDVVAPDASGVDGEQWRPLIFSFRSYRDAGTELGRMARAVRGAPQPATQAAAPSRPAQPRAETENR</sequence>
<gene>
    <name evidence="6" type="ORF">BGL_1c07920</name>
</gene>
<dbReference type="Gene3D" id="2.30.110.10">
    <property type="entry name" value="Electron Transport, Fmn-binding Protein, Chain A"/>
    <property type="match status" value="1"/>
</dbReference>
<dbReference type="EMBL" id="CP002580">
    <property type="protein sequence ID" value="AJK45326.1"/>
    <property type="molecule type" value="Genomic_DNA"/>
</dbReference>
<feature type="compositionally biased region" description="Low complexity" evidence="4">
    <location>
        <begin position="200"/>
        <end position="219"/>
    </location>
</feature>
<feature type="domain" description="Flavin reductase like" evidence="5">
    <location>
        <begin position="13"/>
        <end position="188"/>
    </location>
</feature>
<evidence type="ECO:0000256" key="4">
    <source>
        <dbReference type="SAM" id="MobiDB-lite"/>
    </source>
</evidence>
<dbReference type="HOGENOM" id="CLU_075333_0_0_4"/>
<dbReference type="Proteomes" id="UP000031838">
    <property type="component" value="Chromosome 1"/>
</dbReference>
<accession>A0A0B6RZB6</accession>
<keyword evidence="2" id="KW-0285">Flavoprotein</keyword>
<evidence type="ECO:0000256" key="3">
    <source>
        <dbReference type="ARBA" id="ARBA00038054"/>
    </source>
</evidence>
<keyword evidence="7" id="KW-1185">Reference proteome</keyword>
<dbReference type="AlphaFoldDB" id="A0A0B6RZB6"/>
<evidence type="ECO:0000313" key="7">
    <source>
        <dbReference type="Proteomes" id="UP000031838"/>
    </source>
</evidence>
<dbReference type="KEGG" id="bgp:BGL_1c07920"/>
<comment type="similarity">
    <text evidence="3">Belongs to the flavoredoxin family.</text>
</comment>
<evidence type="ECO:0000313" key="6">
    <source>
        <dbReference type="EMBL" id="AJK45326.1"/>
    </source>
</evidence>
<reference evidence="7" key="1">
    <citation type="submission" date="2011-03" db="EMBL/GenBank/DDBJ databases">
        <authorList>
            <person name="Voget S."/>
            <person name="Streit W.R."/>
            <person name="Jaeger K.E."/>
            <person name="Daniel R."/>
        </authorList>
    </citation>
    <scope>NUCLEOTIDE SEQUENCE [LARGE SCALE GENOMIC DNA]</scope>
    <source>
        <strain evidence="7">PG1</strain>
    </source>
</reference>
<feature type="region of interest" description="Disordered" evidence="4">
    <location>
        <begin position="199"/>
        <end position="225"/>
    </location>
</feature>
<dbReference type="Pfam" id="PF01613">
    <property type="entry name" value="Flavin_Reduct"/>
    <property type="match status" value="1"/>
</dbReference>
<reference evidence="6 7" key="2">
    <citation type="journal article" date="2016" name="Appl. Microbiol. Biotechnol.">
        <title>Mutations improving production and secretion of extracellular lipase by Burkholderia glumae PG1.</title>
        <authorList>
            <person name="Knapp A."/>
            <person name="Voget S."/>
            <person name="Gao R."/>
            <person name="Zaburannyi N."/>
            <person name="Krysciak D."/>
            <person name="Breuer M."/>
            <person name="Hauer B."/>
            <person name="Streit W.R."/>
            <person name="Muller R."/>
            <person name="Daniel R."/>
            <person name="Jaeger K.E."/>
        </authorList>
    </citation>
    <scope>NUCLEOTIDE SEQUENCE [LARGE SCALE GENOMIC DNA]</scope>
    <source>
        <strain evidence="6 7">PG1</strain>
    </source>
</reference>
<evidence type="ECO:0000256" key="1">
    <source>
        <dbReference type="ARBA" id="ARBA00001917"/>
    </source>
</evidence>
<evidence type="ECO:0000256" key="2">
    <source>
        <dbReference type="ARBA" id="ARBA00022630"/>
    </source>
</evidence>
<organism evidence="6 7">
    <name type="scientific">Burkholderia plantarii</name>
    <dbReference type="NCBI Taxonomy" id="41899"/>
    <lineage>
        <taxon>Bacteria</taxon>
        <taxon>Pseudomonadati</taxon>
        <taxon>Pseudomonadota</taxon>
        <taxon>Betaproteobacteria</taxon>
        <taxon>Burkholderiales</taxon>
        <taxon>Burkholderiaceae</taxon>
        <taxon>Burkholderia</taxon>
    </lineage>
</organism>
<evidence type="ECO:0000259" key="5">
    <source>
        <dbReference type="Pfam" id="PF01613"/>
    </source>
</evidence>
<dbReference type="InterPro" id="IPR052174">
    <property type="entry name" value="Flavoredoxin"/>
</dbReference>